<keyword evidence="3" id="KW-1185">Reference proteome</keyword>
<proteinExistence type="predicted"/>
<accession>A0ABY4EBU4</accession>
<name>A0ABY4EBU4_VITST</name>
<sequence length="135" mass="15566">MFRVVSTVLLHGLVFLGLWWQQSQDTVAQPDDFSSGLDYWQQSMSPMMWALLALMLLTPALTLLTCKRHSIRGWGLLVINWLFVPAIAYVFYTYEQYMYYQTWLVFSVVMLGIALLNGLSARLARVPQQVGKNKK</sequence>
<dbReference type="Proteomes" id="UP000832034">
    <property type="component" value="Chromosome"/>
</dbReference>
<dbReference type="EMBL" id="CP091512">
    <property type="protein sequence ID" value="UOO93219.1"/>
    <property type="molecule type" value="Genomic_DNA"/>
</dbReference>
<evidence type="ECO:0000256" key="1">
    <source>
        <dbReference type="SAM" id="Phobius"/>
    </source>
</evidence>
<evidence type="ECO:0000313" key="2">
    <source>
        <dbReference type="EMBL" id="UOO93219.1"/>
    </source>
</evidence>
<feature type="transmembrane region" description="Helical" evidence="1">
    <location>
        <begin position="98"/>
        <end position="119"/>
    </location>
</feature>
<reference evidence="2" key="1">
    <citation type="submission" date="2021-12" db="EMBL/GenBank/DDBJ databases">
        <authorList>
            <person name="Veyrier F.J."/>
        </authorList>
    </citation>
    <scope>NUCLEOTIDE SEQUENCE</scope>
    <source>
        <strain evidence="2">SAG 1488-6</strain>
    </source>
</reference>
<reference evidence="2" key="2">
    <citation type="journal article" date="2022" name="Res Sq">
        <title>Evolution of multicellular longitudinally dividing oral cavity symbionts (Neisseriaceae).</title>
        <authorList>
            <person name="Nyongesa S."/>
            <person name="Weber P."/>
            <person name="Bernet E."/>
            <person name="Pullido F."/>
            <person name="Nieckarz M."/>
            <person name="Delaby M."/>
            <person name="Nieves C."/>
            <person name="Viehboeck T."/>
            <person name="Krause N."/>
            <person name="Rivera-Millot A."/>
            <person name="Nakamura A."/>
            <person name="Vischer N."/>
            <person name="VanNieuwenhze M."/>
            <person name="Brun Y."/>
            <person name="Cava F."/>
            <person name="Bulgheresi S."/>
            <person name="Veyrier F."/>
        </authorList>
    </citation>
    <scope>NUCLEOTIDE SEQUENCE</scope>
    <source>
        <strain evidence="2">SAG 1488-6</strain>
    </source>
</reference>
<dbReference type="RefSeq" id="WP_019957554.1">
    <property type="nucleotide sequence ID" value="NZ_CP091512.1"/>
</dbReference>
<organism evidence="2 3">
    <name type="scientific">Vitreoscilla stercoraria</name>
    <dbReference type="NCBI Taxonomy" id="61"/>
    <lineage>
        <taxon>Bacteria</taxon>
        <taxon>Pseudomonadati</taxon>
        <taxon>Pseudomonadota</taxon>
        <taxon>Betaproteobacteria</taxon>
        <taxon>Neisseriales</taxon>
        <taxon>Neisseriaceae</taxon>
        <taxon>Vitreoscilla</taxon>
    </lineage>
</organism>
<keyword evidence="1" id="KW-0472">Membrane</keyword>
<protein>
    <submittedName>
        <fullName evidence="2">Uncharacterized protein</fullName>
    </submittedName>
</protein>
<feature type="transmembrane region" description="Helical" evidence="1">
    <location>
        <begin position="73"/>
        <end position="92"/>
    </location>
</feature>
<evidence type="ECO:0000313" key="3">
    <source>
        <dbReference type="Proteomes" id="UP000832034"/>
    </source>
</evidence>
<feature type="transmembrane region" description="Helical" evidence="1">
    <location>
        <begin position="47"/>
        <end position="66"/>
    </location>
</feature>
<gene>
    <name evidence="2" type="ORF">LVJ81_04090</name>
</gene>
<keyword evidence="1" id="KW-1133">Transmembrane helix</keyword>
<keyword evidence="1" id="KW-0812">Transmembrane</keyword>